<protein>
    <submittedName>
        <fullName evidence="2">Uncharacterized protein</fullName>
    </submittedName>
</protein>
<dbReference type="AlphaFoldDB" id="A4J2R2"/>
<proteinExistence type="predicted"/>
<evidence type="ECO:0000256" key="1">
    <source>
        <dbReference type="SAM" id="Phobius"/>
    </source>
</evidence>
<organism evidence="2 3">
    <name type="scientific">Desulforamulus reducens (strain ATCC BAA-1160 / DSM 100696 / MI-1)</name>
    <name type="common">Desulfotomaculum reducens</name>
    <dbReference type="NCBI Taxonomy" id="349161"/>
    <lineage>
        <taxon>Bacteria</taxon>
        <taxon>Bacillati</taxon>
        <taxon>Bacillota</taxon>
        <taxon>Clostridia</taxon>
        <taxon>Eubacteriales</taxon>
        <taxon>Peptococcaceae</taxon>
        <taxon>Desulforamulus</taxon>
    </lineage>
</organism>
<dbReference type="STRING" id="349161.Dred_0827"/>
<dbReference type="Proteomes" id="UP000001556">
    <property type="component" value="Chromosome"/>
</dbReference>
<reference evidence="2 3" key="1">
    <citation type="submission" date="2007-03" db="EMBL/GenBank/DDBJ databases">
        <title>Complete sequence of Desulfotomaculum reducens MI-1.</title>
        <authorList>
            <consortium name="US DOE Joint Genome Institute"/>
            <person name="Copeland A."/>
            <person name="Lucas S."/>
            <person name="Lapidus A."/>
            <person name="Barry K."/>
            <person name="Detter J.C."/>
            <person name="Glavina del Rio T."/>
            <person name="Hammon N."/>
            <person name="Israni S."/>
            <person name="Dalin E."/>
            <person name="Tice H."/>
            <person name="Pitluck S."/>
            <person name="Sims D."/>
            <person name="Brettin T."/>
            <person name="Bruce D."/>
            <person name="Han C."/>
            <person name="Tapia R."/>
            <person name="Schmutz J."/>
            <person name="Larimer F."/>
            <person name="Land M."/>
            <person name="Hauser L."/>
            <person name="Kyrpides N."/>
            <person name="Kim E."/>
            <person name="Tebo B.M."/>
            <person name="Richardson P."/>
        </authorList>
    </citation>
    <scope>NUCLEOTIDE SEQUENCE [LARGE SCALE GENOMIC DNA]</scope>
    <source>
        <strain evidence="2 3">MI-1</strain>
    </source>
</reference>
<evidence type="ECO:0000313" key="3">
    <source>
        <dbReference type="Proteomes" id="UP000001556"/>
    </source>
</evidence>
<name>A4J2R2_DESRM</name>
<dbReference type="RefSeq" id="WP_011877200.1">
    <property type="nucleotide sequence ID" value="NC_009253.1"/>
</dbReference>
<gene>
    <name evidence="2" type="ordered locus">Dred_0827</name>
</gene>
<dbReference type="KEGG" id="drm:Dred_0827"/>
<dbReference type="OrthoDB" id="9844734at2"/>
<dbReference type="HOGENOM" id="CLU_972290_0_0_9"/>
<feature type="transmembrane region" description="Helical" evidence="1">
    <location>
        <begin position="235"/>
        <end position="257"/>
    </location>
</feature>
<keyword evidence="1" id="KW-1133">Transmembrane helix</keyword>
<keyword evidence="1" id="KW-0472">Membrane</keyword>
<accession>A4J2R2</accession>
<dbReference type="EMBL" id="CP000612">
    <property type="protein sequence ID" value="ABO49365.1"/>
    <property type="molecule type" value="Genomic_DNA"/>
</dbReference>
<sequence length="274" mass="30664">MVELGKVLFVTGSLGIGIAAAAVSSEVANVVERIYENINGQVQLRKLRRVEQQRTDPIKYLKGLKEQALKQRETIQVFTIAMTLGLFGLWIAPMFKSLGFAGGTSLGFLLYSWYIRQHEKGVRLKKLTEAVLIYDAMNVYIPTGRNLTQTLESILPSLKVLRQPIEKFLNRYPSDPKQAKLLLEQDLNFDEAGLLVNVMLQVASTGRLEVTSSEAVRLEDIRKSMHQTSQAMRPTYIQLVNLLPLLCGASLVIYIVGKHALDTIKALNSTNMMN</sequence>
<feature type="transmembrane region" description="Helical" evidence="1">
    <location>
        <begin position="74"/>
        <end position="92"/>
    </location>
</feature>
<evidence type="ECO:0000313" key="2">
    <source>
        <dbReference type="EMBL" id="ABO49365.1"/>
    </source>
</evidence>
<keyword evidence="3" id="KW-1185">Reference proteome</keyword>
<feature type="transmembrane region" description="Helical" evidence="1">
    <location>
        <begin position="98"/>
        <end position="115"/>
    </location>
</feature>
<keyword evidence="1" id="KW-0812">Transmembrane</keyword>